<evidence type="ECO:0000256" key="1">
    <source>
        <dbReference type="ARBA" id="ARBA00022741"/>
    </source>
</evidence>
<accession>A0A368G128</accession>
<dbReference type="GO" id="GO:0005524">
    <property type="term" value="F:ATP binding"/>
    <property type="evidence" value="ECO:0007669"/>
    <property type="project" value="UniProtKB-KW"/>
</dbReference>
<dbReference type="GO" id="GO:0004672">
    <property type="term" value="F:protein kinase activity"/>
    <property type="evidence" value="ECO:0007669"/>
    <property type="project" value="InterPro"/>
</dbReference>
<comment type="caution">
    <text evidence="4">The sequence shown here is derived from an EMBL/GenBank/DDBJ whole genome shotgun (WGS) entry which is preliminary data.</text>
</comment>
<dbReference type="InterPro" id="IPR011009">
    <property type="entry name" value="Kinase-like_dom_sf"/>
</dbReference>
<dbReference type="EMBL" id="JOJR01000424">
    <property type="protein sequence ID" value="RCN38062.1"/>
    <property type="molecule type" value="Genomic_DNA"/>
</dbReference>
<reference evidence="4 5" key="1">
    <citation type="submission" date="2014-10" db="EMBL/GenBank/DDBJ databases">
        <title>Draft genome of the hookworm Ancylostoma caninum.</title>
        <authorList>
            <person name="Mitreva M."/>
        </authorList>
    </citation>
    <scope>NUCLEOTIDE SEQUENCE [LARGE SCALE GENOMIC DNA]</scope>
    <source>
        <strain evidence="4 5">Baltimore</strain>
    </source>
</reference>
<keyword evidence="1" id="KW-0547">Nucleotide-binding</keyword>
<keyword evidence="5" id="KW-1185">Reference proteome</keyword>
<dbReference type="AlphaFoldDB" id="A0A368G128"/>
<dbReference type="Gene3D" id="1.10.510.10">
    <property type="entry name" value="Transferase(Phosphotransferase) domain 1"/>
    <property type="match status" value="1"/>
</dbReference>
<sequence>MTFELFELYPKYELEPIQDVVRHIERGYRMEAPEGCPADVVRIMHDAWALQPQDRPSFGQSELTA</sequence>
<dbReference type="Pfam" id="PF07714">
    <property type="entry name" value="PK_Tyr_Ser-Thr"/>
    <property type="match status" value="1"/>
</dbReference>
<protein>
    <recommendedName>
        <fullName evidence="3">Serine-threonine/tyrosine-protein kinase catalytic domain-containing protein</fullName>
    </recommendedName>
</protein>
<dbReference type="SUPFAM" id="SSF56112">
    <property type="entry name" value="Protein kinase-like (PK-like)"/>
    <property type="match status" value="1"/>
</dbReference>
<dbReference type="InterPro" id="IPR001245">
    <property type="entry name" value="Ser-Thr/Tyr_kinase_cat_dom"/>
</dbReference>
<gene>
    <name evidence="4" type="ORF">ANCCAN_16007</name>
</gene>
<dbReference type="OrthoDB" id="346907at2759"/>
<organism evidence="4 5">
    <name type="scientific">Ancylostoma caninum</name>
    <name type="common">Dog hookworm</name>
    <dbReference type="NCBI Taxonomy" id="29170"/>
    <lineage>
        <taxon>Eukaryota</taxon>
        <taxon>Metazoa</taxon>
        <taxon>Ecdysozoa</taxon>
        <taxon>Nematoda</taxon>
        <taxon>Chromadorea</taxon>
        <taxon>Rhabditida</taxon>
        <taxon>Rhabditina</taxon>
        <taxon>Rhabditomorpha</taxon>
        <taxon>Strongyloidea</taxon>
        <taxon>Ancylostomatidae</taxon>
        <taxon>Ancylostomatinae</taxon>
        <taxon>Ancylostoma</taxon>
    </lineage>
</organism>
<evidence type="ECO:0000313" key="5">
    <source>
        <dbReference type="Proteomes" id="UP000252519"/>
    </source>
</evidence>
<dbReference type="Proteomes" id="UP000252519">
    <property type="component" value="Unassembled WGS sequence"/>
</dbReference>
<evidence type="ECO:0000259" key="3">
    <source>
        <dbReference type="Pfam" id="PF07714"/>
    </source>
</evidence>
<evidence type="ECO:0000256" key="2">
    <source>
        <dbReference type="ARBA" id="ARBA00022840"/>
    </source>
</evidence>
<dbReference type="InterPro" id="IPR050198">
    <property type="entry name" value="Non-receptor_tyrosine_kinases"/>
</dbReference>
<feature type="domain" description="Serine-threonine/tyrosine-protein kinase catalytic" evidence="3">
    <location>
        <begin position="4"/>
        <end position="60"/>
    </location>
</feature>
<proteinExistence type="predicted"/>
<keyword evidence="2" id="KW-0067">ATP-binding</keyword>
<name>A0A368G128_ANCCA</name>
<evidence type="ECO:0000313" key="4">
    <source>
        <dbReference type="EMBL" id="RCN38062.1"/>
    </source>
</evidence>
<dbReference type="PANTHER" id="PTHR24418">
    <property type="entry name" value="TYROSINE-PROTEIN KINASE"/>
    <property type="match status" value="1"/>
</dbReference>